<gene>
    <name evidence="2" type="ORF">LRAMOSA00300</name>
</gene>
<reference evidence="2" key="1">
    <citation type="journal article" date="2014" name="Genome Announc.">
        <title>De novo whole-genome sequence and genome annotation of Lichtheimia ramosa.</title>
        <authorList>
            <person name="Linde J."/>
            <person name="Schwartze V."/>
            <person name="Binder U."/>
            <person name="Lass-Florl C."/>
            <person name="Voigt K."/>
            <person name="Horn F."/>
        </authorList>
    </citation>
    <scope>NUCLEOTIDE SEQUENCE</scope>
    <source>
        <strain evidence="2">JMRC FSU:6197</strain>
    </source>
</reference>
<keyword evidence="1" id="KW-1133">Transmembrane helix</keyword>
<name>A0A077W9W8_9FUNG</name>
<evidence type="ECO:0000313" key="2">
    <source>
        <dbReference type="EMBL" id="CDS02898.1"/>
    </source>
</evidence>
<dbReference type="GO" id="GO:0005737">
    <property type="term" value="C:cytoplasm"/>
    <property type="evidence" value="ECO:0007669"/>
    <property type="project" value="TreeGrafter"/>
</dbReference>
<organism evidence="2">
    <name type="scientific">Lichtheimia ramosa</name>
    <dbReference type="NCBI Taxonomy" id="688394"/>
    <lineage>
        <taxon>Eukaryota</taxon>
        <taxon>Fungi</taxon>
        <taxon>Fungi incertae sedis</taxon>
        <taxon>Mucoromycota</taxon>
        <taxon>Mucoromycotina</taxon>
        <taxon>Mucoromycetes</taxon>
        <taxon>Mucorales</taxon>
        <taxon>Lichtheimiaceae</taxon>
        <taxon>Lichtheimia</taxon>
    </lineage>
</organism>
<protein>
    <recommendedName>
        <fullName evidence="3">DUF218 domain-containing protein</fullName>
    </recommendedName>
</protein>
<evidence type="ECO:0008006" key="3">
    <source>
        <dbReference type="Google" id="ProtNLM"/>
    </source>
</evidence>
<accession>A0A077W9W8</accession>
<dbReference type="EMBL" id="LK023313">
    <property type="protein sequence ID" value="CDS02898.1"/>
    <property type="molecule type" value="Genomic_DNA"/>
</dbReference>
<sequence length="344" mass="39329">MAAAANNGKRKVVTVLPLHIDTTSFTNPQQPITYPWRRIINKRQLPFLILFVFFVFSIAINFIQHERHRGVLSKTSSLSFPIHDPLPRPPLDKLQRAIIVPGHAIHTGDSSLEGLEMDDNWILESFQRGGQVRTFVRHIEKAVAMAKEDPEAVVIFSGGQTRVHAGPQSEGQSYWSIANSLIHKENNNNDNSTIDSLATRMIVEDYARDSYENVLFSICRFQEMTGNYPSSITVVGFEFKRKRFEEMHLPSLRYPEQQFRYIGIDPPFDPVGASERSAGEAANSLGPFKKDPYGCHYPLVQKRIDRNPFRRRHPYRLTCPALSDIINYCPEDNQFFQGPLPWNS</sequence>
<dbReference type="PANTHER" id="PTHR28110:SF1">
    <property type="entry name" value="TRANSMEMBRANE PROTEIN"/>
    <property type="match status" value="1"/>
</dbReference>
<keyword evidence="1" id="KW-0472">Membrane</keyword>
<dbReference type="PANTHER" id="PTHR28110">
    <property type="entry name" value="TRANSMEMBRANE PROTEIN"/>
    <property type="match status" value="1"/>
</dbReference>
<evidence type="ECO:0000256" key="1">
    <source>
        <dbReference type="SAM" id="Phobius"/>
    </source>
</evidence>
<dbReference type="OrthoDB" id="4347at2759"/>
<keyword evidence="1" id="KW-0812">Transmembrane</keyword>
<dbReference type="InterPro" id="IPR055323">
    <property type="entry name" value="C57A10.07/YOR238W"/>
</dbReference>
<feature type="transmembrane region" description="Helical" evidence="1">
    <location>
        <begin position="45"/>
        <end position="63"/>
    </location>
</feature>
<proteinExistence type="predicted"/>
<dbReference type="AlphaFoldDB" id="A0A077W9W8"/>